<dbReference type="PANTHER" id="PTHR47326:SF1">
    <property type="entry name" value="HTH PSQ-TYPE DOMAIN-CONTAINING PROTEIN"/>
    <property type="match status" value="1"/>
</dbReference>
<dbReference type="GO" id="GO:0003676">
    <property type="term" value="F:nucleic acid binding"/>
    <property type="evidence" value="ECO:0007669"/>
    <property type="project" value="InterPro"/>
</dbReference>
<dbReference type="Proteomes" id="UP001159042">
    <property type="component" value="Unassembled WGS sequence"/>
</dbReference>
<evidence type="ECO:0008006" key="3">
    <source>
        <dbReference type="Google" id="ProtNLM"/>
    </source>
</evidence>
<organism evidence="1 2">
    <name type="scientific">Exocentrus adspersus</name>
    <dbReference type="NCBI Taxonomy" id="1586481"/>
    <lineage>
        <taxon>Eukaryota</taxon>
        <taxon>Metazoa</taxon>
        <taxon>Ecdysozoa</taxon>
        <taxon>Arthropoda</taxon>
        <taxon>Hexapoda</taxon>
        <taxon>Insecta</taxon>
        <taxon>Pterygota</taxon>
        <taxon>Neoptera</taxon>
        <taxon>Endopterygota</taxon>
        <taxon>Coleoptera</taxon>
        <taxon>Polyphaga</taxon>
        <taxon>Cucujiformia</taxon>
        <taxon>Chrysomeloidea</taxon>
        <taxon>Cerambycidae</taxon>
        <taxon>Lamiinae</taxon>
        <taxon>Acanthocinini</taxon>
        <taxon>Exocentrus</taxon>
    </lineage>
</organism>
<comment type="caution">
    <text evidence="1">The sequence shown here is derived from an EMBL/GenBank/DDBJ whole genome shotgun (WGS) entry which is preliminary data.</text>
</comment>
<sequence>MGRLSERERFEILMIVGYGDRIRSHEEACDLFNQEHPERAPISRFAVYNGGGRTHVSEETKLNVLLEVQENPHRSTMQIDLNNNIDHSTVVKLLKKEKYHPYKVHLLHELNEDDPDRRLDFCEEIMFRCDRDPNFLNNVVYSEEATFYLNGSVNRHNCRYWSQENPHWIQEYHSQNQGKV</sequence>
<dbReference type="AlphaFoldDB" id="A0AAV8W5P9"/>
<dbReference type="PANTHER" id="PTHR47326">
    <property type="entry name" value="TRANSPOSABLE ELEMENT TC3 TRANSPOSASE-LIKE PROTEIN"/>
    <property type="match status" value="1"/>
</dbReference>
<protein>
    <recommendedName>
        <fullName evidence="3">DUF4817 domain-containing protein</fullName>
    </recommendedName>
</protein>
<name>A0AAV8W5P9_9CUCU</name>
<accession>A0AAV8W5P9</accession>
<evidence type="ECO:0000313" key="2">
    <source>
        <dbReference type="Proteomes" id="UP001159042"/>
    </source>
</evidence>
<proteinExistence type="predicted"/>
<evidence type="ECO:0000313" key="1">
    <source>
        <dbReference type="EMBL" id="KAJ8921281.1"/>
    </source>
</evidence>
<gene>
    <name evidence="1" type="ORF">NQ315_013754</name>
</gene>
<reference evidence="1 2" key="1">
    <citation type="journal article" date="2023" name="Insect Mol. Biol.">
        <title>Genome sequencing provides insights into the evolution of gene families encoding plant cell wall-degrading enzymes in longhorned beetles.</title>
        <authorList>
            <person name="Shin N.R."/>
            <person name="Okamura Y."/>
            <person name="Kirsch R."/>
            <person name="Pauchet Y."/>
        </authorList>
    </citation>
    <scope>NUCLEOTIDE SEQUENCE [LARGE SCALE GENOMIC DNA]</scope>
    <source>
        <strain evidence="1">EAD_L_NR</strain>
    </source>
</reference>
<dbReference type="InterPro" id="IPR036397">
    <property type="entry name" value="RNaseH_sf"/>
</dbReference>
<dbReference type="EMBL" id="JANEYG010000011">
    <property type="protein sequence ID" value="KAJ8921281.1"/>
    <property type="molecule type" value="Genomic_DNA"/>
</dbReference>
<dbReference type="Gene3D" id="3.30.420.10">
    <property type="entry name" value="Ribonuclease H-like superfamily/Ribonuclease H"/>
    <property type="match status" value="1"/>
</dbReference>
<keyword evidence="2" id="KW-1185">Reference proteome</keyword>